<dbReference type="Gene3D" id="2.40.50.100">
    <property type="match status" value="1"/>
</dbReference>
<dbReference type="GO" id="GO:0019464">
    <property type="term" value="P:glycine decarboxylation via glycine cleavage system"/>
    <property type="evidence" value="ECO:0007669"/>
    <property type="project" value="InterPro"/>
</dbReference>
<dbReference type="AlphaFoldDB" id="A0AAF0B008"/>
<gene>
    <name evidence="6" type="ORF">Py17XNL_000900193</name>
</gene>
<dbReference type="InterPro" id="IPR011053">
    <property type="entry name" value="Single_hybrid_motif"/>
</dbReference>
<keyword evidence="3" id="KW-0809">Transit peptide</keyword>
<dbReference type="Pfam" id="PF01597">
    <property type="entry name" value="GCV_H"/>
    <property type="match status" value="1"/>
</dbReference>
<dbReference type="PANTHER" id="PTHR11715:SF3">
    <property type="entry name" value="GLYCINE CLEAVAGE SYSTEM H PROTEIN-RELATED"/>
    <property type="match status" value="1"/>
</dbReference>
<organism evidence="6 7">
    <name type="scientific">Plasmodium yoelii yoelii</name>
    <dbReference type="NCBI Taxonomy" id="73239"/>
    <lineage>
        <taxon>Eukaryota</taxon>
        <taxon>Sar</taxon>
        <taxon>Alveolata</taxon>
        <taxon>Apicomplexa</taxon>
        <taxon>Aconoidasida</taxon>
        <taxon>Haemosporida</taxon>
        <taxon>Plasmodiidae</taxon>
        <taxon>Plasmodium</taxon>
        <taxon>Plasmodium (Vinckeia)</taxon>
    </lineage>
</organism>
<dbReference type="GO" id="GO:0009249">
    <property type="term" value="P:protein lipoylation"/>
    <property type="evidence" value="ECO:0007669"/>
    <property type="project" value="TreeGrafter"/>
</dbReference>
<dbReference type="InterPro" id="IPR033753">
    <property type="entry name" value="GCV_H/Fam206"/>
</dbReference>
<reference evidence="6" key="1">
    <citation type="submission" date="2023-01" db="EMBL/GenBank/DDBJ databases">
        <title>Long-Read Genome Assembly and Gene Model Annotations for the Rodent Malaria Parasite Plasmodium yoelii 17XNL.</title>
        <authorList>
            <person name="Mitchell G.J."/>
            <person name="Sebastian A."/>
            <person name="Albert I."/>
            <person name="Lindner S.E."/>
        </authorList>
    </citation>
    <scope>NUCLEOTIDE SEQUENCE</scope>
    <source>
        <strain evidence="6">17XNL clone 1.1</strain>
    </source>
</reference>
<dbReference type="GO" id="GO:0005960">
    <property type="term" value="C:glycine cleavage complex"/>
    <property type="evidence" value="ECO:0007669"/>
    <property type="project" value="InterPro"/>
</dbReference>
<dbReference type="InterPro" id="IPR003016">
    <property type="entry name" value="2-oxoA_DH_lipoyl-BS"/>
</dbReference>
<sequence length="230" mass="27056">MLLQRLRTLRKEVSCKRYNNNLFYSKIGHKHFITYYTKTHEYININEGESLKELKNKNIKCKIGISNYGTEKLGEIVYIDIINSINDYVKKGDCIATIESVKSVGDVYTPISGKIIDINKKIIDNINLMNESSETNGWIMELLTNDINENEILSISEYKKMCEEEEAKEEKERQQNEINCIEEKNKMIDLDGIQNIENKFFYIWDIFNKNRAPINSTKHFKILKQIYNNC</sequence>
<evidence type="ECO:0000256" key="1">
    <source>
        <dbReference type="ARBA" id="ARBA00009249"/>
    </source>
</evidence>
<evidence type="ECO:0000259" key="5">
    <source>
        <dbReference type="PROSITE" id="PS50968"/>
    </source>
</evidence>
<evidence type="ECO:0000256" key="4">
    <source>
        <dbReference type="SAM" id="Coils"/>
    </source>
</evidence>
<evidence type="ECO:0000313" key="7">
    <source>
        <dbReference type="Proteomes" id="UP001054126"/>
    </source>
</evidence>
<feature type="coiled-coil region" evidence="4">
    <location>
        <begin position="155"/>
        <end position="191"/>
    </location>
</feature>
<dbReference type="InterPro" id="IPR002930">
    <property type="entry name" value="GCV_H"/>
</dbReference>
<dbReference type="PANTHER" id="PTHR11715">
    <property type="entry name" value="GLYCINE CLEAVAGE SYSTEM H PROTEIN"/>
    <property type="match status" value="1"/>
</dbReference>
<dbReference type="InterPro" id="IPR000089">
    <property type="entry name" value="Biotin_lipoyl"/>
</dbReference>
<accession>A0AAF0B008</accession>
<dbReference type="Proteomes" id="UP001054126">
    <property type="component" value="Chromosome 9"/>
</dbReference>
<dbReference type="PROSITE" id="PS50968">
    <property type="entry name" value="BIOTINYL_LIPOYL"/>
    <property type="match status" value="1"/>
</dbReference>
<dbReference type="PROSITE" id="PS00189">
    <property type="entry name" value="LIPOYL"/>
    <property type="match status" value="1"/>
</dbReference>
<comment type="similarity">
    <text evidence="1">Belongs to the GcvH family.</text>
</comment>
<evidence type="ECO:0000256" key="3">
    <source>
        <dbReference type="ARBA" id="ARBA00022946"/>
    </source>
</evidence>
<dbReference type="GO" id="GO:0005739">
    <property type="term" value="C:mitochondrion"/>
    <property type="evidence" value="ECO:0007669"/>
    <property type="project" value="TreeGrafter"/>
</dbReference>
<keyword evidence="4" id="KW-0175">Coiled coil</keyword>
<dbReference type="EMBL" id="CP115533">
    <property type="protein sequence ID" value="WBY57267.1"/>
    <property type="molecule type" value="Genomic_DNA"/>
</dbReference>
<keyword evidence="2" id="KW-0450">Lipoyl</keyword>
<proteinExistence type="inferred from homology"/>
<evidence type="ECO:0000313" key="6">
    <source>
        <dbReference type="EMBL" id="WBY57267.1"/>
    </source>
</evidence>
<evidence type="ECO:0000256" key="2">
    <source>
        <dbReference type="ARBA" id="ARBA00022823"/>
    </source>
</evidence>
<name>A0AAF0B008_PLAYO</name>
<protein>
    <submittedName>
        <fullName evidence="6">Glycine cleavage system H protein</fullName>
    </submittedName>
</protein>
<dbReference type="SUPFAM" id="SSF51230">
    <property type="entry name" value="Single hybrid motif"/>
    <property type="match status" value="1"/>
</dbReference>
<feature type="domain" description="Lipoyl-binding" evidence="5">
    <location>
        <begin position="60"/>
        <end position="143"/>
    </location>
</feature>
<dbReference type="CDD" id="cd06848">
    <property type="entry name" value="GCS_H"/>
    <property type="match status" value="1"/>
</dbReference>